<feature type="region of interest" description="Disordered" evidence="1">
    <location>
        <begin position="179"/>
        <end position="198"/>
    </location>
</feature>
<accession>A0A8S0X7E1</accession>
<comment type="caution">
    <text evidence="2">The sequence shown here is derived from an EMBL/GenBank/DDBJ whole genome shotgun (WGS) entry which is preliminary data.</text>
</comment>
<evidence type="ECO:0000256" key="1">
    <source>
        <dbReference type="SAM" id="MobiDB-lite"/>
    </source>
</evidence>
<sequence>MLSNVRNRGTQADLARMLGISRSAVSSAFRKHNIQLAIDGKKFDLDYAAWLLKEKQNQVKSRAQRAAPKQLPGLKNPKTKREIIRSLWEIWNQAVIDTLKNRAEISLESQEDKEDLTEWLFALSGFWHAFHDICDKEFPPDISDFPFRKPDALNFSYPENPLDIIIALLACDVEPAEAMADPDTETVPSPAEGGVSNG</sequence>
<evidence type="ECO:0000313" key="2">
    <source>
        <dbReference type="EMBL" id="CAA9889977.1"/>
    </source>
</evidence>
<gene>
    <name evidence="2" type="ORF">METHB2_160044</name>
</gene>
<reference evidence="2 3" key="1">
    <citation type="submission" date="2020-02" db="EMBL/GenBank/DDBJ databases">
        <authorList>
            <person name="Hogendoorn C."/>
        </authorList>
    </citation>
    <scope>NUCLEOTIDE SEQUENCE [LARGE SCALE GENOMIC DNA]</scope>
    <source>
        <strain evidence="2">METHB21</strain>
    </source>
</reference>
<dbReference type="RefSeq" id="WP_174624946.1">
    <property type="nucleotide sequence ID" value="NZ_CADCXN010000043.1"/>
</dbReference>
<organism evidence="2 3">
    <name type="scientific">Candidatus Methylobacter favarea</name>
    <dbReference type="NCBI Taxonomy" id="2707345"/>
    <lineage>
        <taxon>Bacteria</taxon>
        <taxon>Pseudomonadati</taxon>
        <taxon>Pseudomonadota</taxon>
        <taxon>Gammaproteobacteria</taxon>
        <taxon>Methylococcales</taxon>
        <taxon>Methylococcaceae</taxon>
        <taxon>Methylobacter</taxon>
    </lineage>
</organism>
<proteinExistence type="predicted"/>
<evidence type="ECO:0000313" key="3">
    <source>
        <dbReference type="Proteomes" id="UP000494216"/>
    </source>
</evidence>
<keyword evidence="3" id="KW-1185">Reference proteome</keyword>
<dbReference type="EMBL" id="CADCXN010000043">
    <property type="protein sequence ID" value="CAA9889977.1"/>
    <property type="molecule type" value="Genomic_DNA"/>
</dbReference>
<dbReference type="Proteomes" id="UP000494216">
    <property type="component" value="Unassembled WGS sequence"/>
</dbReference>
<protein>
    <submittedName>
        <fullName evidence="2">Uncharacterized protein</fullName>
    </submittedName>
</protein>
<name>A0A8S0X7E1_9GAMM</name>
<dbReference type="AlphaFoldDB" id="A0A8S0X7E1"/>